<feature type="region of interest" description="Disordered" evidence="8">
    <location>
        <begin position="130"/>
        <end position="191"/>
    </location>
</feature>
<evidence type="ECO:0000259" key="9">
    <source>
        <dbReference type="PROSITE" id="PS52029"/>
    </source>
</evidence>
<keyword evidence="11" id="KW-1185">Reference proteome</keyword>
<dbReference type="EMBL" id="CP031417">
    <property type="protein sequence ID" value="AXK84065.1"/>
    <property type="molecule type" value="Genomic_DNA"/>
</dbReference>
<dbReference type="PANTHER" id="PTHR30582">
    <property type="entry name" value="L,D-TRANSPEPTIDASE"/>
    <property type="match status" value="1"/>
</dbReference>
<dbReference type="Proteomes" id="UP000254889">
    <property type="component" value="Chromosome"/>
</dbReference>
<dbReference type="UniPathway" id="UPA00219"/>
<evidence type="ECO:0000256" key="4">
    <source>
        <dbReference type="ARBA" id="ARBA00022960"/>
    </source>
</evidence>
<dbReference type="KEGG" id="ptaw:DW352_16200"/>
<organism evidence="10 11">
    <name type="scientific">Pseudolabrys taiwanensis</name>
    <dbReference type="NCBI Taxonomy" id="331696"/>
    <lineage>
        <taxon>Bacteria</taxon>
        <taxon>Pseudomonadati</taxon>
        <taxon>Pseudomonadota</taxon>
        <taxon>Alphaproteobacteria</taxon>
        <taxon>Hyphomicrobiales</taxon>
        <taxon>Xanthobacteraceae</taxon>
        <taxon>Pseudolabrys</taxon>
    </lineage>
</organism>
<dbReference type="GO" id="GO:0016740">
    <property type="term" value="F:transferase activity"/>
    <property type="evidence" value="ECO:0007669"/>
    <property type="project" value="UniProtKB-KW"/>
</dbReference>
<reference evidence="10 11" key="1">
    <citation type="submission" date="2018-07" db="EMBL/GenBank/DDBJ databases">
        <authorList>
            <person name="Quirk P.G."/>
            <person name="Krulwich T.A."/>
        </authorList>
    </citation>
    <scope>NUCLEOTIDE SEQUENCE [LARGE SCALE GENOMIC DNA]</scope>
    <source>
        <strain evidence="10 11">CC-BB4</strain>
    </source>
</reference>
<dbReference type="GO" id="GO:0071555">
    <property type="term" value="P:cell wall organization"/>
    <property type="evidence" value="ECO:0007669"/>
    <property type="project" value="UniProtKB-UniRule"/>
</dbReference>
<comment type="similarity">
    <text evidence="2">Belongs to the YkuD family.</text>
</comment>
<feature type="active site" description="Proton donor/acceptor" evidence="7">
    <location>
        <position position="81"/>
    </location>
</feature>
<dbReference type="InterPro" id="IPR005490">
    <property type="entry name" value="LD_TPept_cat_dom"/>
</dbReference>
<keyword evidence="3" id="KW-0808">Transferase</keyword>
<dbReference type="PANTHER" id="PTHR30582:SF2">
    <property type="entry name" value="L,D-TRANSPEPTIDASE YCIB-RELATED"/>
    <property type="match status" value="1"/>
</dbReference>
<dbReference type="OrthoDB" id="463216at2"/>
<accession>A0A346A4G8</accession>
<evidence type="ECO:0000256" key="1">
    <source>
        <dbReference type="ARBA" id="ARBA00004752"/>
    </source>
</evidence>
<keyword evidence="6 7" id="KW-0961">Cell wall biogenesis/degradation</keyword>
<dbReference type="AlphaFoldDB" id="A0A346A4G8"/>
<dbReference type="GO" id="GO:0018104">
    <property type="term" value="P:peptidoglycan-protein cross-linking"/>
    <property type="evidence" value="ECO:0007669"/>
    <property type="project" value="TreeGrafter"/>
</dbReference>
<dbReference type="GO" id="GO:0071972">
    <property type="term" value="F:peptidoglycan L,D-transpeptidase activity"/>
    <property type="evidence" value="ECO:0007669"/>
    <property type="project" value="TreeGrafter"/>
</dbReference>
<dbReference type="CDD" id="cd16913">
    <property type="entry name" value="YkuD_like"/>
    <property type="match status" value="1"/>
</dbReference>
<dbReference type="GO" id="GO:0008360">
    <property type="term" value="P:regulation of cell shape"/>
    <property type="evidence" value="ECO:0007669"/>
    <property type="project" value="UniProtKB-UniRule"/>
</dbReference>
<gene>
    <name evidence="10" type="ORF">DW352_16200</name>
</gene>
<dbReference type="Gene3D" id="2.40.440.10">
    <property type="entry name" value="L,D-transpeptidase catalytic domain-like"/>
    <property type="match status" value="1"/>
</dbReference>
<dbReference type="PROSITE" id="PS52029">
    <property type="entry name" value="LD_TPASE"/>
    <property type="match status" value="1"/>
</dbReference>
<protein>
    <submittedName>
        <fullName evidence="10">L,D-transpeptidase</fullName>
    </submittedName>
</protein>
<evidence type="ECO:0000256" key="7">
    <source>
        <dbReference type="PROSITE-ProRule" id="PRU01373"/>
    </source>
</evidence>
<evidence type="ECO:0000256" key="6">
    <source>
        <dbReference type="ARBA" id="ARBA00023316"/>
    </source>
</evidence>
<evidence type="ECO:0000256" key="3">
    <source>
        <dbReference type="ARBA" id="ARBA00022679"/>
    </source>
</evidence>
<evidence type="ECO:0000313" key="11">
    <source>
        <dbReference type="Proteomes" id="UP000254889"/>
    </source>
</evidence>
<evidence type="ECO:0000313" key="10">
    <source>
        <dbReference type="EMBL" id="AXK84065.1"/>
    </source>
</evidence>
<name>A0A346A4G8_9HYPH</name>
<feature type="active site" description="Nucleophile" evidence="7">
    <location>
        <position position="97"/>
    </location>
</feature>
<evidence type="ECO:0000256" key="5">
    <source>
        <dbReference type="ARBA" id="ARBA00022984"/>
    </source>
</evidence>
<evidence type="ECO:0000256" key="8">
    <source>
        <dbReference type="SAM" id="MobiDB-lite"/>
    </source>
</evidence>
<evidence type="ECO:0000256" key="2">
    <source>
        <dbReference type="ARBA" id="ARBA00005992"/>
    </source>
</evidence>
<proteinExistence type="inferred from homology"/>
<dbReference type="GO" id="GO:0005576">
    <property type="term" value="C:extracellular region"/>
    <property type="evidence" value="ECO:0007669"/>
    <property type="project" value="TreeGrafter"/>
</dbReference>
<comment type="pathway">
    <text evidence="1 7">Cell wall biogenesis; peptidoglycan biosynthesis.</text>
</comment>
<feature type="domain" description="L,D-TPase catalytic" evidence="9">
    <location>
        <begin position="10"/>
        <end position="125"/>
    </location>
</feature>
<dbReference type="Pfam" id="PF03734">
    <property type="entry name" value="YkuD"/>
    <property type="match status" value="1"/>
</dbReference>
<dbReference type="SUPFAM" id="SSF141523">
    <property type="entry name" value="L,D-transpeptidase catalytic domain-like"/>
    <property type="match status" value="1"/>
</dbReference>
<dbReference type="InterPro" id="IPR038063">
    <property type="entry name" value="Transpep_catalytic_dom"/>
</dbReference>
<dbReference type="InterPro" id="IPR050979">
    <property type="entry name" value="LD-transpeptidase"/>
</dbReference>
<keyword evidence="5 7" id="KW-0573">Peptidoglycan synthesis</keyword>
<feature type="compositionally biased region" description="Low complexity" evidence="8">
    <location>
        <begin position="142"/>
        <end position="153"/>
    </location>
</feature>
<keyword evidence="4 7" id="KW-0133">Cell shape</keyword>
<sequence length="234" mass="25786">MMTLPARAELVVSISKSQQRISVAVDGEEAYRWPVSTGRKGYSTPSGTYRPTRLERQWYSRKYDWAPMPWSVFFHRGYAMHGTTETRNIGRPASHGCVRLRPDNASVLFSMVQRYGAKQTKVVVLDGPLPRAPGGQPMAEGPAATKPATVATKDVSDEKPAGGSEHLSAKTSNKAYAAQARATDGDEQPVVRRAARTQVATVERLSVSVGSEGHVMRERDAWLRALDRKYGITR</sequence>